<dbReference type="PANTHER" id="PTHR46264:SF4">
    <property type="entry name" value="TYROSINE--TRNA LIGASE, CYTOPLASMIC"/>
    <property type="match status" value="1"/>
</dbReference>
<keyword evidence="2 9" id="KW-0436">Ligase</keyword>
<name>A0A0A1T6I8_9HYPO</name>
<dbReference type="GO" id="GO:0006437">
    <property type="term" value="P:tyrosyl-tRNA aminoacylation"/>
    <property type="evidence" value="ECO:0007669"/>
    <property type="project" value="InterPro"/>
</dbReference>
<evidence type="ECO:0000256" key="8">
    <source>
        <dbReference type="ARBA" id="ARBA00048248"/>
    </source>
</evidence>
<keyword evidence="5 9" id="KW-0648">Protein biosynthesis</keyword>
<dbReference type="PRINTS" id="PR01040">
    <property type="entry name" value="TRNASYNTHTYR"/>
</dbReference>
<dbReference type="PIRSF" id="PIRSF006588">
    <property type="entry name" value="TyrRS_arch_euk"/>
    <property type="match status" value="1"/>
</dbReference>
<dbReference type="EC" id="6.1.1.1" evidence="1"/>
<keyword evidence="11" id="KW-1185">Reference proteome</keyword>
<evidence type="ECO:0000256" key="5">
    <source>
        <dbReference type="ARBA" id="ARBA00022917"/>
    </source>
</evidence>
<dbReference type="GO" id="GO:0005737">
    <property type="term" value="C:cytoplasm"/>
    <property type="evidence" value="ECO:0007669"/>
    <property type="project" value="TreeGrafter"/>
</dbReference>
<evidence type="ECO:0000313" key="11">
    <source>
        <dbReference type="Proteomes" id="UP000039046"/>
    </source>
</evidence>
<dbReference type="InterPro" id="IPR050489">
    <property type="entry name" value="Tyr-tRNA_synthase"/>
</dbReference>
<protein>
    <recommendedName>
        <fullName evidence="1">tyrosine--tRNA ligase</fullName>
        <ecNumber evidence="1">6.1.1.1</ecNumber>
    </recommendedName>
    <alternativeName>
        <fullName evidence="7">Tyrosyl-tRNA synthetase</fullName>
    </alternativeName>
</protein>
<dbReference type="SUPFAM" id="SSF52374">
    <property type="entry name" value="Nucleotidylyl transferase"/>
    <property type="match status" value="1"/>
</dbReference>
<dbReference type="InterPro" id="IPR014729">
    <property type="entry name" value="Rossmann-like_a/b/a_fold"/>
</dbReference>
<proteinExistence type="inferred from homology"/>
<dbReference type="Gene3D" id="3.40.50.620">
    <property type="entry name" value="HUPs"/>
    <property type="match status" value="1"/>
</dbReference>
<evidence type="ECO:0000256" key="6">
    <source>
        <dbReference type="ARBA" id="ARBA00023146"/>
    </source>
</evidence>
<dbReference type="GO" id="GO:0005524">
    <property type="term" value="F:ATP binding"/>
    <property type="evidence" value="ECO:0007669"/>
    <property type="project" value="UniProtKB-KW"/>
</dbReference>
<evidence type="ECO:0000313" key="10">
    <source>
        <dbReference type="EMBL" id="CEJ92706.1"/>
    </source>
</evidence>
<dbReference type="STRING" id="1531966.A0A0A1T6I8"/>
<keyword evidence="6 9" id="KW-0030">Aminoacyl-tRNA synthetase</keyword>
<evidence type="ECO:0000256" key="7">
    <source>
        <dbReference type="ARBA" id="ARBA00033323"/>
    </source>
</evidence>
<reference evidence="10 11" key="1">
    <citation type="journal article" date="2015" name="Genome Announc.">
        <title>Draft Genome Sequence and Gene Annotation of the Entomopathogenic Fungus Verticillium hemipterigenum.</title>
        <authorList>
            <person name="Horn F."/>
            <person name="Habel A."/>
            <person name="Scharf D.H."/>
            <person name="Dworschak J."/>
            <person name="Brakhage A.A."/>
            <person name="Guthke R."/>
            <person name="Hertweck C."/>
            <person name="Linde J."/>
        </authorList>
    </citation>
    <scope>NUCLEOTIDE SEQUENCE [LARGE SCALE GENOMIC DNA]</scope>
</reference>
<dbReference type="Proteomes" id="UP000039046">
    <property type="component" value="Unassembled WGS sequence"/>
</dbReference>
<evidence type="ECO:0000256" key="3">
    <source>
        <dbReference type="ARBA" id="ARBA00022741"/>
    </source>
</evidence>
<evidence type="ECO:0000256" key="4">
    <source>
        <dbReference type="ARBA" id="ARBA00022840"/>
    </source>
</evidence>
<dbReference type="Gene3D" id="1.10.240.10">
    <property type="entry name" value="Tyrosyl-Transfer RNA Synthetase"/>
    <property type="match status" value="1"/>
</dbReference>
<gene>
    <name evidence="10" type="ORF">VHEMI08340</name>
</gene>
<dbReference type="GO" id="GO:0004831">
    <property type="term" value="F:tyrosine-tRNA ligase activity"/>
    <property type="evidence" value="ECO:0007669"/>
    <property type="project" value="UniProtKB-EC"/>
</dbReference>
<sequence>MASTLDNKARFDRIVARLPVQNLSNTDAIEASLAKTDKTPICLWVTSPTGKPHLGYFVPLLKLADFLEAGVEVRIILLDTYSFLDNVDYPMDQVAHRAKFYQCGMTAALQCLGIDSTGVKFVLESSYQTPEFTKDLWRLCTKVQAQTIRDSWDRAVHPEMVSPLMCPLLQLLSEEYNDADFQFGGEDQASIFALIEKFGPELGHRPRGHLMNPMLPNLTGKKMSATHADKTKIMLLETPENIIAKMEGAAWQTESSKNAFLMTLRDVLIPLSELHARPTAKVLPDWVNPSVDASAPAGTVFTATTDDGLLHFSDFADIGRALSDGRIEPDMLKKSVASAVAKLFTPMQGLFDANPEWQAASAGGYPTV</sequence>
<comment type="similarity">
    <text evidence="9">Belongs to the class-I aminoacyl-tRNA synthetase family.</text>
</comment>
<dbReference type="AlphaFoldDB" id="A0A0A1T6I8"/>
<dbReference type="PANTHER" id="PTHR46264">
    <property type="entry name" value="TYROSINE-TRNA LIGASE"/>
    <property type="match status" value="1"/>
</dbReference>
<keyword evidence="4 9" id="KW-0067">ATP-binding</keyword>
<dbReference type="InterPro" id="IPR002305">
    <property type="entry name" value="aa-tRNA-synth_Ic"/>
</dbReference>
<accession>A0A0A1T6I8</accession>
<keyword evidence="3 9" id="KW-0547">Nucleotide-binding</keyword>
<dbReference type="HOGENOM" id="CLU_035267_0_1_1"/>
<dbReference type="Pfam" id="PF00579">
    <property type="entry name" value="tRNA-synt_1b"/>
    <property type="match status" value="1"/>
</dbReference>
<dbReference type="OrthoDB" id="41238at2759"/>
<dbReference type="EMBL" id="CDHN01000005">
    <property type="protein sequence ID" value="CEJ92706.1"/>
    <property type="molecule type" value="Genomic_DNA"/>
</dbReference>
<dbReference type="InterPro" id="IPR002307">
    <property type="entry name" value="Tyr-tRNA-ligase"/>
</dbReference>
<dbReference type="InterPro" id="IPR023617">
    <property type="entry name" value="Tyr-tRNA-ligase_arc/euk-type"/>
</dbReference>
<evidence type="ECO:0000256" key="9">
    <source>
        <dbReference type="RuleBase" id="RU363036"/>
    </source>
</evidence>
<evidence type="ECO:0000256" key="2">
    <source>
        <dbReference type="ARBA" id="ARBA00022598"/>
    </source>
</evidence>
<evidence type="ECO:0000256" key="1">
    <source>
        <dbReference type="ARBA" id="ARBA00013160"/>
    </source>
</evidence>
<organism evidence="10 11">
    <name type="scientific">[Torrubiella] hemipterigena</name>
    <dbReference type="NCBI Taxonomy" id="1531966"/>
    <lineage>
        <taxon>Eukaryota</taxon>
        <taxon>Fungi</taxon>
        <taxon>Dikarya</taxon>
        <taxon>Ascomycota</taxon>
        <taxon>Pezizomycotina</taxon>
        <taxon>Sordariomycetes</taxon>
        <taxon>Hypocreomycetidae</taxon>
        <taxon>Hypocreales</taxon>
        <taxon>Clavicipitaceae</taxon>
        <taxon>Clavicipitaceae incertae sedis</taxon>
        <taxon>'Torrubiella' clade</taxon>
    </lineage>
</organism>
<comment type="catalytic activity">
    <reaction evidence="8">
        <text>tRNA(Tyr) + L-tyrosine + ATP = L-tyrosyl-tRNA(Tyr) + AMP + diphosphate + H(+)</text>
        <dbReference type="Rhea" id="RHEA:10220"/>
        <dbReference type="Rhea" id="RHEA-COMP:9706"/>
        <dbReference type="Rhea" id="RHEA-COMP:9707"/>
        <dbReference type="ChEBI" id="CHEBI:15378"/>
        <dbReference type="ChEBI" id="CHEBI:30616"/>
        <dbReference type="ChEBI" id="CHEBI:33019"/>
        <dbReference type="ChEBI" id="CHEBI:58315"/>
        <dbReference type="ChEBI" id="CHEBI:78442"/>
        <dbReference type="ChEBI" id="CHEBI:78536"/>
        <dbReference type="ChEBI" id="CHEBI:456215"/>
        <dbReference type="EC" id="6.1.1.1"/>
    </reaction>
</comment>